<dbReference type="InterPro" id="IPR036028">
    <property type="entry name" value="SH3-like_dom_sf"/>
</dbReference>
<feature type="compositionally biased region" description="Polar residues" evidence="5">
    <location>
        <begin position="201"/>
        <end position="216"/>
    </location>
</feature>
<proteinExistence type="predicted"/>
<feature type="region of interest" description="Disordered" evidence="5">
    <location>
        <begin position="114"/>
        <end position="306"/>
    </location>
</feature>
<dbReference type="EMBL" id="LODT01000006">
    <property type="protein sequence ID" value="KYR01799.1"/>
    <property type="molecule type" value="Genomic_DNA"/>
</dbReference>
<dbReference type="FunCoup" id="A0A152A6E0">
    <property type="interactions" value="3"/>
</dbReference>
<organism evidence="7 8">
    <name type="scientific">Tieghemostelium lacteum</name>
    <name type="common">Slime mold</name>
    <name type="synonym">Dictyostelium lacteum</name>
    <dbReference type="NCBI Taxonomy" id="361077"/>
    <lineage>
        <taxon>Eukaryota</taxon>
        <taxon>Amoebozoa</taxon>
        <taxon>Evosea</taxon>
        <taxon>Eumycetozoa</taxon>
        <taxon>Dictyostelia</taxon>
        <taxon>Dictyosteliales</taxon>
        <taxon>Raperosteliaceae</taxon>
        <taxon>Tieghemostelium</taxon>
    </lineage>
</organism>
<dbReference type="InParanoid" id="A0A152A6E0"/>
<reference evidence="7 8" key="1">
    <citation type="submission" date="2015-12" db="EMBL/GenBank/DDBJ databases">
        <title>Dictyostelia acquired genes for synthesis and detection of signals that induce cell-type specialization by lateral gene transfer from prokaryotes.</title>
        <authorList>
            <person name="Gloeckner G."/>
            <person name="Schaap P."/>
        </authorList>
    </citation>
    <scope>NUCLEOTIDE SEQUENCE [LARGE SCALE GENOMIC DNA]</scope>
    <source>
        <strain evidence="7 8">TK</strain>
    </source>
</reference>
<feature type="compositionally biased region" description="Low complexity" evidence="5">
    <location>
        <begin position="410"/>
        <end position="421"/>
    </location>
</feature>
<evidence type="ECO:0000313" key="7">
    <source>
        <dbReference type="EMBL" id="KYR01799.1"/>
    </source>
</evidence>
<dbReference type="Pfam" id="PF07653">
    <property type="entry name" value="SH3_2"/>
    <property type="match status" value="1"/>
</dbReference>
<dbReference type="SMART" id="SM00326">
    <property type="entry name" value="SH3"/>
    <property type="match status" value="3"/>
</dbReference>
<dbReference type="SUPFAM" id="SSF50044">
    <property type="entry name" value="SH3-domain"/>
    <property type="match status" value="3"/>
</dbReference>
<feature type="compositionally biased region" description="Polar residues" evidence="5">
    <location>
        <begin position="266"/>
        <end position="275"/>
    </location>
</feature>
<feature type="compositionally biased region" description="Polar residues" evidence="5">
    <location>
        <begin position="132"/>
        <end position="143"/>
    </location>
</feature>
<keyword evidence="1 3" id="KW-0728">SH3 domain</keyword>
<feature type="domain" description="SH3" evidence="6">
    <location>
        <begin position="5"/>
        <end position="64"/>
    </location>
</feature>
<feature type="region of interest" description="Disordered" evidence="5">
    <location>
        <begin position="62"/>
        <end position="96"/>
    </location>
</feature>
<gene>
    <name evidence="7" type="ORF">DLAC_01813</name>
</gene>
<dbReference type="PANTHER" id="PTHR14166">
    <property type="entry name" value="SLIT-ROBO RHO GTPASE ACTIVATING PROTEIN"/>
    <property type="match status" value="1"/>
</dbReference>
<feature type="domain" description="SH3" evidence="6">
    <location>
        <begin position="321"/>
        <end position="382"/>
    </location>
</feature>
<feature type="coiled-coil region" evidence="4">
    <location>
        <begin position="590"/>
        <end position="617"/>
    </location>
</feature>
<dbReference type="Gene3D" id="2.30.30.40">
    <property type="entry name" value="SH3 Domains"/>
    <property type="match status" value="3"/>
</dbReference>
<feature type="region of interest" description="Disordered" evidence="5">
    <location>
        <begin position="409"/>
        <end position="431"/>
    </location>
</feature>
<evidence type="ECO:0000259" key="6">
    <source>
        <dbReference type="PROSITE" id="PS50002"/>
    </source>
</evidence>
<name>A0A152A6E0_TIELA</name>
<dbReference type="Pfam" id="PF00018">
    <property type="entry name" value="SH3_1"/>
    <property type="match status" value="2"/>
</dbReference>
<feature type="compositionally biased region" description="Low complexity" evidence="5">
    <location>
        <begin position="153"/>
        <end position="166"/>
    </location>
</feature>
<keyword evidence="2 4" id="KW-0175">Coiled coil</keyword>
<feature type="compositionally biased region" description="Polar residues" evidence="5">
    <location>
        <begin position="295"/>
        <end position="306"/>
    </location>
</feature>
<dbReference type="OMA" id="INTEIPY"/>
<evidence type="ECO:0000256" key="1">
    <source>
        <dbReference type="ARBA" id="ARBA00022443"/>
    </source>
</evidence>
<dbReference type="Proteomes" id="UP000076078">
    <property type="component" value="Unassembled WGS sequence"/>
</dbReference>
<feature type="compositionally biased region" description="Low complexity" evidence="5">
    <location>
        <begin position="510"/>
        <end position="551"/>
    </location>
</feature>
<sequence length="625" mass="70762">MITSNSFFEVIAIKEHKPVHQSQLAFKKGAKFIVVEMLLTGWWRGEHQGKSGLFPQSYVQRVEPEETNNESPELSGIDQNKPQTDQQYTIPPPLHPLISVTNLNINDIKIEEFINNLPPPPSEDGNDVGVHQLQQQTSQPQIRSLSPPPPLMPISQTTSNTNNNESRPVQLPRSPRFNITNIQQQLQQQQQGRPQSPGVKGNQSPTYQFNTISNTRSSTTSSPTPQQQQSQPQQQEQQQEQPQQQQQQPQQQTQQPQQQKGHSRKNSGPSTSVTSVDEAADESNLRNNADRFKTMPSNSVKTRSPLLNNQRIGMKDINPEVPYYITRAMQSFQKQAFDELDINSGELILVYNHKDIESDWWVGKIKTTFGVFPKKCVEIIKDISPQPTVLSPPLTSQQAANQHKEYLEKQQQQIQANREQQPPTPSLNQSEPAYRKGIAVAHYNSQFANYLSFKKGDEIVLLKKEGEFWKGRIGNQVGLVSPNYVQEVQMPPISKFINNSNSQQPPPIQSQPQTQTNTKVTQPQQQQQQQPQPQPQAKQQPTTTPPSSQSTISEEEAIALKIKESMSQFETREELLNAVQSLAIKFVKQTSQLKKELQDEKSKNSHLQSEISLLESEISILKNIQ</sequence>
<dbReference type="PROSITE" id="PS50002">
    <property type="entry name" value="SH3"/>
    <property type="match status" value="3"/>
</dbReference>
<protein>
    <recommendedName>
        <fullName evidence="6">SH3 domain-containing protein</fullName>
    </recommendedName>
</protein>
<evidence type="ECO:0000256" key="4">
    <source>
        <dbReference type="SAM" id="Coils"/>
    </source>
</evidence>
<dbReference type="CDD" id="cd00174">
    <property type="entry name" value="SH3"/>
    <property type="match status" value="1"/>
</dbReference>
<feature type="domain" description="SH3" evidence="6">
    <location>
        <begin position="432"/>
        <end position="490"/>
    </location>
</feature>
<dbReference type="InterPro" id="IPR001452">
    <property type="entry name" value="SH3_domain"/>
</dbReference>
<dbReference type="OrthoDB" id="21282at2759"/>
<keyword evidence="8" id="KW-1185">Reference proteome</keyword>
<accession>A0A152A6E0</accession>
<evidence type="ECO:0000256" key="3">
    <source>
        <dbReference type="PROSITE-ProRule" id="PRU00192"/>
    </source>
</evidence>
<evidence type="ECO:0000256" key="2">
    <source>
        <dbReference type="ARBA" id="ARBA00023054"/>
    </source>
</evidence>
<evidence type="ECO:0000313" key="8">
    <source>
        <dbReference type="Proteomes" id="UP000076078"/>
    </source>
</evidence>
<comment type="caution">
    <text evidence="7">The sequence shown here is derived from an EMBL/GenBank/DDBJ whole genome shotgun (WGS) entry which is preliminary data.</text>
</comment>
<dbReference type="AlphaFoldDB" id="A0A152A6E0"/>
<feature type="compositionally biased region" description="Polar residues" evidence="5">
    <location>
        <begin position="69"/>
        <end position="89"/>
    </location>
</feature>
<feature type="region of interest" description="Disordered" evidence="5">
    <location>
        <begin position="495"/>
        <end position="552"/>
    </location>
</feature>
<evidence type="ECO:0000256" key="5">
    <source>
        <dbReference type="SAM" id="MobiDB-lite"/>
    </source>
</evidence>
<dbReference type="InterPro" id="IPR051627">
    <property type="entry name" value="SLIT-ROBO_RhoGAP"/>
</dbReference>
<dbReference type="STRING" id="361077.A0A152A6E0"/>
<feature type="compositionally biased region" description="Low complexity" evidence="5">
    <location>
        <begin position="217"/>
        <end position="259"/>
    </location>
</feature>